<name>A0A2G9X2V1_9HYPH</name>
<comment type="caution">
    <text evidence="1">The sequence shown here is derived from an EMBL/GenBank/DDBJ whole genome shotgun (WGS) entry which is preliminary data.</text>
</comment>
<evidence type="ECO:0000313" key="1">
    <source>
        <dbReference type="EMBL" id="PIP00691.1"/>
    </source>
</evidence>
<dbReference type="AlphaFoldDB" id="A0A2G9X2V1"/>
<accession>A0A2G9X2V1</accession>
<dbReference type="EMBL" id="NQVN01000001">
    <property type="protein sequence ID" value="PIP00691.1"/>
    <property type="molecule type" value="Genomic_DNA"/>
</dbReference>
<organism evidence="1 2">
    <name type="scientific">Pleomorphomonas carboxyditropha</name>
    <dbReference type="NCBI Taxonomy" id="2023338"/>
    <lineage>
        <taxon>Bacteria</taxon>
        <taxon>Pseudomonadati</taxon>
        <taxon>Pseudomonadota</taxon>
        <taxon>Alphaproteobacteria</taxon>
        <taxon>Hyphomicrobiales</taxon>
        <taxon>Pleomorphomonadaceae</taxon>
        <taxon>Pleomorphomonas</taxon>
    </lineage>
</organism>
<proteinExistence type="predicted"/>
<keyword evidence="2" id="KW-1185">Reference proteome</keyword>
<dbReference type="RefSeq" id="WP_100078634.1">
    <property type="nucleotide sequence ID" value="NZ_NQVN01000001.1"/>
</dbReference>
<gene>
    <name evidence="1" type="ORF">CJ014_00880</name>
</gene>
<protein>
    <submittedName>
        <fullName evidence="1">Uncharacterized protein</fullName>
    </submittedName>
</protein>
<sequence length="643" mass="72290">MTRGIEITAEQRIDVIILYMYRCAIQPRIAEYVGLGLSTVERLVSDIKRGGTQYLKDVGYLDADGRPSKLARERSEVMDQRAAAEKEKLAALEARGRAFDERKRREAAAAKASVPETISEEPKRVVVTPATVEKTAEEKAKKPILVRVFGGEKVDVESVSDMSAVRILNKTSRAGKRGITRFAITSAQDDTEIFKPLWNNMQAFCDQFDINIRVCGTTYQKGLYEDHNVRTATYDPEIQPFMQYDRESLVDDVLLISDANVLPTTANPLSGWQTANRGRNVIIPSARVHIQSIPRMFGAEPNFAMTTGTITQPNYTARAAGQKSVFHHTPGFLLVEVDHDGAVFMRPVVAADDGSFQDLDIIVRDGRILDFQRMLSIVWGDIHREKLDPLMALWCWGFDVFRDVVTRRTRTVIDCLRPSHQFFHDLNDFEVRNHHTRNNPHERARFVADGNDDVEYWLKRAAKFVDAAGRDYCQSHMVISNHDDALTRWLLDPSGAADAQNAWLWHELNARAHKAIREQRPHSVVEDTMRRYGMRDVQFHDYGDSFELAGIEHAAHGDCGTNGARGSMAGFRRVAPKITFGHGHTGGALDGAWEAGVSGSYDMRYNAKGLTTWTHSEVALAENGKRTLINHVADGRWRAVGRA</sequence>
<reference evidence="1 2" key="1">
    <citation type="submission" date="2017-08" db="EMBL/GenBank/DDBJ databases">
        <title>Pleomorphomonas carboxidotrophicus sp. nov., a new mesophilic hydrogenogenic carboxidotroph.</title>
        <authorList>
            <person name="Esquivel-Elizondo S."/>
            <person name="Krajmalnik-Brown R."/>
            <person name="Maldonado J."/>
        </authorList>
    </citation>
    <scope>NUCLEOTIDE SEQUENCE [LARGE SCALE GENOMIC DNA]</scope>
    <source>
        <strain evidence="1 2">SVCO-16</strain>
    </source>
</reference>
<evidence type="ECO:0000313" key="2">
    <source>
        <dbReference type="Proteomes" id="UP000231070"/>
    </source>
</evidence>
<dbReference type="Proteomes" id="UP000231070">
    <property type="component" value="Unassembled WGS sequence"/>
</dbReference>
<dbReference type="OrthoDB" id="7583965at2"/>